<organism evidence="1 2">
    <name type="scientific">Ustilaginoidea virens</name>
    <name type="common">Rice false smut fungus</name>
    <name type="synonym">Villosiclava virens</name>
    <dbReference type="NCBI Taxonomy" id="1159556"/>
    <lineage>
        <taxon>Eukaryota</taxon>
        <taxon>Fungi</taxon>
        <taxon>Dikarya</taxon>
        <taxon>Ascomycota</taxon>
        <taxon>Pezizomycotina</taxon>
        <taxon>Sordariomycetes</taxon>
        <taxon>Hypocreomycetidae</taxon>
        <taxon>Hypocreales</taxon>
        <taxon>Clavicipitaceae</taxon>
        <taxon>Ustilaginoidea</taxon>
    </lineage>
</organism>
<evidence type="ECO:0000313" key="1">
    <source>
        <dbReference type="EMBL" id="QUC22825.1"/>
    </source>
</evidence>
<dbReference type="KEGG" id="uvi:66067843"/>
<protein>
    <submittedName>
        <fullName evidence="1">Uncharacterized protein</fullName>
    </submittedName>
</protein>
<dbReference type="AlphaFoldDB" id="A0A8E5HWC3"/>
<sequence>MAAALISMAPLRTRDRNIFLVIDFQSQFEGLGRLFLAAISSNWNANYEILAPKGGLASRFFYHPPMTYNNRRELITL</sequence>
<proteinExistence type="predicted"/>
<dbReference type="EMBL" id="CP072757">
    <property type="protein sequence ID" value="QUC22825.1"/>
    <property type="molecule type" value="Genomic_DNA"/>
</dbReference>
<dbReference type="Proteomes" id="UP000027002">
    <property type="component" value="Chromosome 5"/>
</dbReference>
<dbReference type="RefSeq" id="XP_043000498.1">
    <property type="nucleotide sequence ID" value="XM_043144563.1"/>
</dbReference>
<keyword evidence="2" id="KW-1185">Reference proteome</keyword>
<dbReference type="GeneID" id="66067843"/>
<accession>A0A8E5HWC3</accession>
<reference evidence="1" key="1">
    <citation type="submission" date="2020-03" db="EMBL/GenBank/DDBJ databases">
        <title>A mixture of massive structural variations and highly conserved coding sequences in Ustilaginoidea virens genome.</title>
        <authorList>
            <person name="Zhang K."/>
            <person name="Zhao Z."/>
            <person name="Zhang Z."/>
            <person name="Li Y."/>
            <person name="Hsiang T."/>
            <person name="Sun W."/>
        </authorList>
    </citation>
    <scope>NUCLEOTIDE SEQUENCE</scope>
    <source>
        <strain evidence="1">UV-8b</strain>
    </source>
</reference>
<name>A0A8E5HWC3_USTVR</name>
<evidence type="ECO:0000313" key="2">
    <source>
        <dbReference type="Proteomes" id="UP000027002"/>
    </source>
</evidence>
<gene>
    <name evidence="1" type="ORF">UV8b_07066</name>
</gene>